<dbReference type="InterPro" id="IPR000834">
    <property type="entry name" value="Peptidase_M14"/>
</dbReference>
<dbReference type="PROSITE" id="PS52035">
    <property type="entry name" value="PEPTIDASE_M14"/>
    <property type="match status" value="1"/>
</dbReference>
<evidence type="ECO:0000313" key="5">
    <source>
        <dbReference type="Ensembl" id="ENSLBEP00000007781.1"/>
    </source>
</evidence>
<dbReference type="PANTHER" id="PTHR12756">
    <property type="entry name" value="CYTOSOLIC CARBOXYPEPTIDASE"/>
    <property type="match status" value="1"/>
</dbReference>
<protein>
    <recommendedName>
        <fullName evidence="4">Peptidase M14 domain-containing protein</fullName>
    </recommendedName>
</protein>
<dbReference type="GO" id="GO:0006508">
    <property type="term" value="P:proteolysis"/>
    <property type="evidence" value="ECO:0007669"/>
    <property type="project" value="InterPro"/>
</dbReference>
<dbReference type="SUPFAM" id="SSF53187">
    <property type="entry name" value="Zn-dependent exopeptidases"/>
    <property type="match status" value="1"/>
</dbReference>
<dbReference type="Ensembl" id="ENSLBET00000008175.1">
    <property type="protein sequence ID" value="ENSLBEP00000007781.1"/>
    <property type="gene ID" value="ENSLBEG00000006003.1"/>
</dbReference>
<dbReference type="Gene3D" id="3.40.630.10">
    <property type="entry name" value="Zn peptidases"/>
    <property type="match status" value="1"/>
</dbReference>
<evidence type="ECO:0000313" key="6">
    <source>
        <dbReference type="Proteomes" id="UP000261660"/>
    </source>
</evidence>
<dbReference type="Proteomes" id="UP000261660">
    <property type="component" value="Unplaced"/>
</dbReference>
<dbReference type="Pfam" id="PF00246">
    <property type="entry name" value="Peptidase_M14"/>
    <property type="match status" value="1"/>
</dbReference>
<evidence type="ECO:0000259" key="4">
    <source>
        <dbReference type="PROSITE" id="PS52035"/>
    </source>
</evidence>
<dbReference type="STRING" id="56723.ENSLBEP00000007781"/>
<dbReference type="InterPro" id="IPR050821">
    <property type="entry name" value="Cytosolic_carboxypeptidase"/>
</dbReference>
<comment type="cofactor">
    <cofactor evidence="1">
        <name>Zn(2+)</name>
        <dbReference type="ChEBI" id="CHEBI:29105"/>
    </cofactor>
</comment>
<name>A0A3Q3EJZ2_9LABR</name>
<reference evidence="5" key="1">
    <citation type="submission" date="2025-08" db="UniProtKB">
        <authorList>
            <consortium name="Ensembl"/>
        </authorList>
    </citation>
    <scope>IDENTIFICATION</scope>
</reference>
<accession>A0A3Q3EJZ2</accession>
<evidence type="ECO:0000256" key="1">
    <source>
        <dbReference type="ARBA" id="ARBA00001947"/>
    </source>
</evidence>
<comment type="caution">
    <text evidence="3">Lacks conserved residue(s) required for the propagation of feature annotation.</text>
</comment>
<keyword evidence="6" id="KW-1185">Reference proteome</keyword>
<comment type="similarity">
    <text evidence="2 3">Belongs to the peptidase M14 family.</text>
</comment>
<dbReference type="GO" id="GO:0004181">
    <property type="term" value="F:metallocarboxypeptidase activity"/>
    <property type="evidence" value="ECO:0007669"/>
    <property type="project" value="InterPro"/>
</dbReference>
<evidence type="ECO:0000256" key="3">
    <source>
        <dbReference type="PROSITE-ProRule" id="PRU01379"/>
    </source>
</evidence>
<proteinExistence type="inferred from homology"/>
<dbReference type="InParanoid" id="A0A3Q3EJZ2"/>
<organism evidence="5 6">
    <name type="scientific">Labrus bergylta</name>
    <name type="common">ballan wrasse</name>
    <dbReference type="NCBI Taxonomy" id="56723"/>
    <lineage>
        <taxon>Eukaryota</taxon>
        <taxon>Metazoa</taxon>
        <taxon>Chordata</taxon>
        <taxon>Craniata</taxon>
        <taxon>Vertebrata</taxon>
        <taxon>Euteleostomi</taxon>
        <taxon>Actinopterygii</taxon>
        <taxon>Neopterygii</taxon>
        <taxon>Teleostei</taxon>
        <taxon>Neoteleostei</taxon>
        <taxon>Acanthomorphata</taxon>
        <taxon>Eupercaria</taxon>
        <taxon>Labriformes</taxon>
        <taxon>Labridae</taxon>
        <taxon>Labrus</taxon>
    </lineage>
</organism>
<dbReference type="Gene3D" id="2.60.40.3120">
    <property type="match status" value="1"/>
</dbReference>
<feature type="domain" description="Peptidase M14" evidence="4">
    <location>
        <begin position="41"/>
        <end position="205"/>
    </location>
</feature>
<dbReference type="AlphaFoldDB" id="A0A3Q3EJZ2"/>
<reference evidence="5" key="2">
    <citation type="submission" date="2025-09" db="UniProtKB">
        <authorList>
            <consortium name="Ensembl"/>
        </authorList>
    </citation>
    <scope>IDENTIFICATION</scope>
</reference>
<dbReference type="PANTHER" id="PTHR12756:SF24">
    <property type="entry name" value="CYTOSOLIC CARBOXYPEPTIDASE 1"/>
    <property type="match status" value="1"/>
</dbReference>
<sequence>MQVLMYSVQEAISGRPRWVRTGTDICYYKSSIAAGGQKGKSYYTMTFTTSFSHKDDVCYFAYHYPYTYSTLKIYLRQDVLCETLGGNKCPLLTITAMPESNSNDHICQFTRVHPGETNASWVMKGTLEFLMGTSPLAASLRDAYIFKIVPMLNPDGVINGNHRCSLSGEDLNRQWQSPNPELHPTIYHTKSLLQYLAHIQRAPLV</sequence>
<dbReference type="GeneTree" id="ENSGT00940000157707"/>
<evidence type="ECO:0000256" key="2">
    <source>
        <dbReference type="ARBA" id="ARBA00005988"/>
    </source>
</evidence>
<dbReference type="GO" id="GO:0008270">
    <property type="term" value="F:zinc ion binding"/>
    <property type="evidence" value="ECO:0007669"/>
    <property type="project" value="InterPro"/>
</dbReference>